<evidence type="ECO:0000313" key="2">
    <source>
        <dbReference type="Proteomes" id="UP000789901"/>
    </source>
</evidence>
<accession>A0ABN7V993</accession>
<reference evidence="1 2" key="1">
    <citation type="submission" date="2021-06" db="EMBL/GenBank/DDBJ databases">
        <authorList>
            <person name="Kallberg Y."/>
            <person name="Tangrot J."/>
            <person name="Rosling A."/>
        </authorList>
    </citation>
    <scope>NUCLEOTIDE SEQUENCE [LARGE SCALE GENOMIC DNA]</scope>
    <source>
        <strain evidence="1 2">120-4 pot B 10/14</strain>
    </source>
</reference>
<sequence>CHRRYNEHALFNTFLTGSKNTLKNPSSNFIFYEEIVNKIKPMLIPKPNSSFYKIISGSHSIGKSTIVSQVAREVNREVIYVDVSPDNTKFGNELAKALNISFDKHIIFISTLAEAYLKAYRKLAIIIYDNASHLNHEILDILQNNAKENANYSNYISLFVTSEGVCAYEDASAWSRAVSIFEISDLPKDKSMEFLDKNGILLKKAEQFYNLIGGQIIQLKRAVELFTTPLSFDVKNFTRAEILPGGLYHNVASKIIKILLEKEQIKYIDFQETVNDKKIVDILLDSNIFLLRPSGSTVSFESKLVESFIRENYLRYVVAPKSL</sequence>
<organism evidence="1 2">
    <name type="scientific">Gigaspora margarita</name>
    <dbReference type="NCBI Taxonomy" id="4874"/>
    <lineage>
        <taxon>Eukaryota</taxon>
        <taxon>Fungi</taxon>
        <taxon>Fungi incertae sedis</taxon>
        <taxon>Mucoromycota</taxon>
        <taxon>Glomeromycotina</taxon>
        <taxon>Glomeromycetes</taxon>
        <taxon>Diversisporales</taxon>
        <taxon>Gigasporaceae</taxon>
        <taxon>Gigaspora</taxon>
    </lineage>
</organism>
<feature type="non-terminal residue" evidence="1">
    <location>
        <position position="1"/>
    </location>
</feature>
<comment type="caution">
    <text evidence="1">The sequence shown here is derived from an EMBL/GenBank/DDBJ whole genome shotgun (WGS) entry which is preliminary data.</text>
</comment>
<gene>
    <name evidence="1" type="ORF">GMARGA_LOCUS15891</name>
</gene>
<name>A0ABN7V993_GIGMA</name>
<dbReference type="Gene3D" id="3.40.50.300">
    <property type="entry name" value="P-loop containing nucleotide triphosphate hydrolases"/>
    <property type="match status" value="1"/>
</dbReference>
<dbReference type="Proteomes" id="UP000789901">
    <property type="component" value="Unassembled WGS sequence"/>
</dbReference>
<evidence type="ECO:0000313" key="1">
    <source>
        <dbReference type="EMBL" id="CAG8746118.1"/>
    </source>
</evidence>
<dbReference type="SUPFAM" id="SSF52540">
    <property type="entry name" value="P-loop containing nucleoside triphosphate hydrolases"/>
    <property type="match status" value="1"/>
</dbReference>
<dbReference type="EMBL" id="CAJVQB010011222">
    <property type="protein sequence ID" value="CAG8746118.1"/>
    <property type="molecule type" value="Genomic_DNA"/>
</dbReference>
<protein>
    <submittedName>
        <fullName evidence="1">33164_t:CDS:1</fullName>
    </submittedName>
</protein>
<keyword evidence="2" id="KW-1185">Reference proteome</keyword>
<dbReference type="InterPro" id="IPR027417">
    <property type="entry name" value="P-loop_NTPase"/>
</dbReference>
<proteinExistence type="predicted"/>